<protein>
    <submittedName>
        <fullName evidence="1">Disulfide bond formation protein DsbB</fullName>
    </submittedName>
</protein>
<gene>
    <name evidence="1" type="ORF">FYZ43_01115</name>
</gene>
<dbReference type="Proteomes" id="UP001209486">
    <property type="component" value="Unassembled WGS sequence"/>
</dbReference>
<name>A0ABD4TT09_9ACTO</name>
<organism evidence="1 2">
    <name type="scientific">Mobiluncus mulieris</name>
    <dbReference type="NCBI Taxonomy" id="2052"/>
    <lineage>
        <taxon>Bacteria</taxon>
        <taxon>Bacillati</taxon>
        <taxon>Actinomycetota</taxon>
        <taxon>Actinomycetes</taxon>
        <taxon>Actinomycetales</taxon>
        <taxon>Actinomycetaceae</taxon>
        <taxon>Mobiluncus</taxon>
    </lineage>
</organism>
<comment type="caution">
    <text evidence="1">The sequence shown here is derived from an EMBL/GenBank/DDBJ whole genome shotgun (WGS) entry which is preliminary data.</text>
</comment>
<sequence length="50" mass="5527">MSATGLLGMKSGKFGIGRLILGLVCRFFPEFVAVSRYGRFPWGRAGKNYI</sequence>
<proteinExistence type="predicted"/>
<reference evidence="1 2" key="1">
    <citation type="submission" date="2019-08" db="EMBL/GenBank/DDBJ databases">
        <title>Comparison of rpoB and gyrB Sequences from Mobiluncus Species and Development of a Multiplex PCR Method for Clinical Detection of Mobiluncus curtisii and Mobiluncus mulieris.</title>
        <authorList>
            <person name="Yang L."/>
            <person name="Shen Y."/>
            <person name="Xu G."/>
            <person name="Shu L.-B."/>
            <person name="Hu J."/>
            <person name="Zhang R."/>
            <person name="Wang Y."/>
            <person name="Zhou H.-W."/>
            <person name="Zhang X."/>
        </authorList>
    </citation>
    <scope>NUCLEOTIDE SEQUENCE [LARGE SCALE GENOMIC DNA]</scope>
    <source>
        <strain evidence="1 2">M26</strain>
    </source>
</reference>
<evidence type="ECO:0000313" key="1">
    <source>
        <dbReference type="EMBL" id="MCU9968046.1"/>
    </source>
</evidence>
<accession>A0ABD4TT09</accession>
<dbReference type="EMBL" id="VSZY01000001">
    <property type="protein sequence ID" value="MCU9968046.1"/>
    <property type="molecule type" value="Genomic_DNA"/>
</dbReference>
<dbReference type="AlphaFoldDB" id="A0ABD4TT09"/>
<evidence type="ECO:0000313" key="2">
    <source>
        <dbReference type="Proteomes" id="UP001209486"/>
    </source>
</evidence>